<dbReference type="EMBL" id="WJBU01000002">
    <property type="protein sequence ID" value="MRD46217.1"/>
    <property type="molecule type" value="Genomic_DNA"/>
</dbReference>
<dbReference type="Gene3D" id="3.60.130.10">
    <property type="entry name" value="Clavaminate synthase-like"/>
    <property type="match status" value="1"/>
</dbReference>
<sequence>MIFPETFGAQISPQTGTLEPALAHDLLQDRKALLFRGFGLTADTFCEFSESLGEGFMDYQGGAFERKAINQNPTLLSVTGEGQSFAVPFHGEMYYRRHKPQLLWFYCAVAPSKGGETTLCDGAEFFKRLSRRTRDLFLKRRIAYIRRYTPQQWHVIYQTSDEAEVRAVCERNGLECRLSPSGELETRYETSAVVHDASGQPMFINNVLPILMQERVWLLDSNLVRFTGNESISDDIFQELLEVSAALEVAIPWQTGDVVLVDNRRLMHGRREIEDLKRKVLVRMSNLKQLEQTSNASRELSCGPTATVMS</sequence>
<protein>
    <submittedName>
        <fullName evidence="5">TauD/TfdA family dioxygenase</fullName>
    </submittedName>
</protein>
<keyword evidence="5" id="KW-0223">Dioxygenase</keyword>
<dbReference type="RefSeq" id="WP_153583561.1">
    <property type="nucleotide sequence ID" value="NZ_WJBU01000002.1"/>
</dbReference>
<dbReference type="OrthoDB" id="9769888at2"/>
<dbReference type="InterPro" id="IPR050411">
    <property type="entry name" value="AlphaKG_dependent_hydroxylases"/>
</dbReference>
<evidence type="ECO:0000256" key="2">
    <source>
        <dbReference type="ARBA" id="ARBA00023002"/>
    </source>
</evidence>
<reference evidence="5 6" key="1">
    <citation type="submission" date="2019-11" db="EMBL/GenBank/DDBJ databases">
        <title>Caenimonas koreensis gen. nov., sp. nov., isolated from activated sludge.</title>
        <authorList>
            <person name="Seung H.R."/>
        </authorList>
    </citation>
    <scope>NUCLEOTIDE SEQUENCE [LARGE SCALE GENOMIC DNA]</scope>
    <source>
        <strain evidence="5 6">EMB320</strain>
    </source>
</reference>
<evidence type="ECO:0000256" key="3">
    <source>
        <dbReference type="ARBA" id="ARBA00023194"/>
    </source>
</evidence>
<evidence type="ECO:0000313" key="5">
    <source>
        <dbReference type="EMBL" id="MRD46217.1"/>
    </source>
</evidence>
<dbReference type="SUPFAM" id="SSF51197">
    <property type="entry name" value="Clavaminate synthase-like"/>
    <property type="match status" value="1"/>
</dbReference>
<dbReference type="Proteomes" id="UP000487350">
    <property type="component" value="Unassembled WGS sequence"/>
</dbReference>
<dbReference type="InterPro" id="IPR042098">
    <property type="entry name" value="TauD-like_sf"/>
</dbReference>
<accession>A0A844B3U1</accession>
<keyword evidence="3" id="KW-0045">Antibiotic biosynthesis</keyword>
<organism evidence="5 6">
    <name type="scientific">Caenimonas koreensis DSM 17982</name>
    <dbReference type="NCBI Taxonomy" id="1121255"/>
    <lineage>
        <taxon>Bacteria</taxon>
        <taxon>Pseudomonadati</taxon>
        <taxon>Pseudomonadota</taxon>
        <taxon>Betaproteobacteria</taxon>
        <taxon>Burkholderiales</taxon>
        <taxon>Comamonadaceae</taxon>
        <taxon>Caenimonas</taxon>
    </lineage>
</organism>
<dbReference type="AlphaFoldDB" id="A0A844B3U1"/>
<proteinExistence type="predicted"/>
<name>A0A844B3U1_9BURK</name>
<evidence type="ECO:0000256" key="1">
    <source>
        <dbReference type="ARBA" id="ARBA00001954"/>
    </source>
</evidence>
<dbReference type="GO" id="GO:0017000">
    <property type="term" value="P:antibiotic biosynthetic process"/>
    <property type="evidence" value="ECO:0007669"/>
    <property type="project" value="UniProtKB-KW"/>
</dbReference>
<comment type="cofactor">
    <cofactor evidence="1">
        <name>Fe(2+)</name>
        <dbReference type="ChEBI" id="CHEBI:29033"/>
    </cofactor>
</comment>
<dbReference type="PANTHER" id="PTHR10696:SF56">
    <property type="entry name" value="TAUD_TFDA-LIKE DOMAIN-CONTAINING PROTEIN"/>
    <property type="match status" value="1"/>
</dbReference>
<dbReference type="GO" id="GO:0016706">
    <property type="term" value="F:2-oxoglutarate-dependent dioxygenase activity"/>
    <property type="evidence" value="ECO:0007669"/>
    <property type="project" value="UniProtKB-ARBA"/>
</dbReference>
<evidence type="ECO:0000259" key="4">
    <source>
        <dbReference type="Pfam" id="PF02668"/>
    </source>
</evidence>
<dbReference type="InterPro" id="IPR003819">
    <property type="entry name" value="TauD/TfdA-like"/>
</dbReference>
<gene>
    <name evidence="5" type="ORF">GHT07_02925</name>
</gene>
<comment type="caution">
    <text evidence="5">The sequence shown here is derived from an EMBL/GenBank/DDBJ whole genome shotgun (WGS) entry which is preliminary data.</text>
</comment>
<keyword evidence="6" id="KW-1185">Reference proteome</keyword>
<dbReference type="Pfam" id="PF02668">
    <property type="entry name" value="TauD"/>
    <property type="match status" value="1"/>
</dbReference>
<dbReference type="PANTHER" id="PTHR10696">
    <property type="entry name" value="GAMMA-BUTYROBETAINE HYDROXYLASE-RELATED"/>
    <property type="match status" value="1"/>
</dbReference>
<keyword evidence="2" id="KW-0560">Oxidoreductase</keyword>
<feature type="domain" description="TauD/TfdA-like" evidence="4">
    <location>
        <begin position="20"/>
        <end position="284"/>
    </location>
</feature>
<evidence type="ECO:0000313" key="6">
    <source>
        <dbReference type="Proteomes" id="UP000487350"/>
    </source>
</evidence>